<comment type="pathway">
    <text evidence="1">Bacterial outer membrane biogenesis; LPS O-antigen biosynthesis.</text>
</comment>
<comment type="caution">
    <text evidence="4">The sequence shown here is derived from an EMBL/GenBank/DDBJ whole genome shotgun (WGS) entry which is preliminary data.</text>
</comment>
<protein>
    <recommendedName>
        <fullName evidence="3">NAD-dependent epimerase/dehydratase domain-containing protein</fullName>
    </recommendedName>
</protein>
<feature type="domain" description="NAD-dependent epimerase/dehydratase" evidence="3">
    <location>
        <begin position="16"/>
        <end position="257"/>
    </location>
</feature>
<dbReference type="Gene3D" id="3.90.25.10">
    <property type="entry name" value="UDP-galactose 4-epimerase, domain 1"/>
    <property type="match status" value="1"/>
</dbReference>
<evidence type="ECO:0000256" key="2">
    <source>
        <dbReference type="ARBA" id="ARBA00007637"/>
    </source>
</evidence>
<dbReference type="Proteomes" id="UP000234329">
    <property type="component" value="Unassembled WGS sequence"/>
</dbReference>
<dbReference type="EMBL" id="MXAV01000013">
    <property type="protein sequence ID" value="PKY11411.1"/>
    <property type="molecule type" value="Genomic_DNA"/>
</dbReference>
<accession>A0A2I1DNG7</accession>
<evidence type="ECO:0000313" key="5">
    <source>
        <dbReference type="Proteomes" id="UP000234329"/>
    </source>
</evidence>
<dbReference type="PANTHER" id="PTHR43000">
    <property type="entry name" value="DTDP-D-GLUCOSE 4,6-DEHYDRATASE-RELATED"/>
    <property type="match status" value="1"/>
</dbReference>
<dbReference type="InterPro" id="IPR036291">
    <property type="entry name" value="NAD(P)-bd_dom_sf"/>
</dbReference>
<name>A0A2I1DNG7_9PROT</name>
<dbReference type="InParanoid" id="A0A2I1DNG7"/>
<reference evidence="4 5" key="1">
    <citation type="submission" date="2017-03" db="EMBL/GenBank/DDBJ databases">
        <title>Draft genime sequence of the acidophilic sulfur-oxidizing bacterium Acidithiobacillus sp. SH, isolated from seawater.</title>
        <authorList>
            <person name="Sharmin S."/>
            <person name="Tokuhisa M."/>
            <person name="Kanao T."/>
            <person name="Kamimura K."/>
        </authorList>
    </citation>
    <scope>NUCLEOTIDE SEQUENCE [LARGE SCALE GENOMIC DNA]</scope>
    <source>
        <strain evidence="4 5">SH</strain>
    </source>
</reference>
<evidence type="ECO:0000259" key="3">
    <source>
        <dbReference type="Pfam" id="PF01370"/>
    </source>
</evidence>
<dbReference type="AlphaFoldDB" id="A0A2I1DNG7"/>
<evidence type="ECO:0000256" key="1">
    <source>
        <dbReference type="ARBA" id="ARBA00005125"/>
    </source>
</evidence>
<dbReference type="SUPFAM" id="SSF51735">
    <property type="entry name" value="NAD(P)-binding Rossmann-fold domains"/>
    <property type="match status" value="1"/>
</dbReference>
<dbReference type="OrthoDB" id="5296314at2"/>
<comment type="similarity">
    <text evidence="2">Belongs to the NAD(P)-dependent epimerase/dehydratase family.</text>
</comment>
<dbReference type="InterPro" id="IPR001509">
    <property type="entry name" value="Epimerase_deHydtase"/>
</dbReference>
<organism evidence="4 5">
    <name type="scientific">Acidithiobacillus marinus</name>
    <dbReference type="NCBI Taxonomy" id="187490"/>
    <lineage>
        <taxon>Bacteria</taxon>
        <taxon>Pseudomonadati</taxon>
        <taxon>Pseudomonadota</taxon>
        <taxon>Acidithiobacillia</taxon>
        <taxon>Acidithiobacillales</taxon>
        <taxon>Acidithiobacillaceae</taxon>
        <taxon>Acidithiobacillus</taxon>
    </lineage>
</organism>
<keyword evidence="5" id="KW-1185">Reference proteome</keyword>
<evidence type="ECO:0000313" key="4">
    <source>
        <dbReference type="EMBL" id="PKY11411.1"/>
    </source>
</evidence>
<sequence>MKDAEMKAFWSARNCLITGGAGFGGAHLCELLLGLGARVYILDRWLPANSYLVLSGLTARITYIQGDIRDMDLLRLTLQRFEIDTVFHLAAQPIVPISNVLPQETLSINAQGTYNVLEAVRTAPCVERLVFASSGAYYGATTTNQAIPETHPPLPAANIYAPSKVAGDVAVRAYAHIYGMKTAVCRFMNTFGPGDTNFSRIVPRAIKNLITNDTYDFGSRDDGSSQIDCLYISDMAKAYTHVAEKLDEVAGEAFNFGTGVPISTKELASLTSRVFDGIERTPIFSGEKKPVPSIKYLDISKSRQQLDWQPITPFQDGIQKTIKWYQEHWEKL</sequence>
<gene>
    <name evidence="4" type="ORF">B1757_04110</name>
</gene>
<proteinExistence type="inferred from homology"/>
<dbReference type="Gene3D" id="3.40.50.720">
    <property type="entry name" value="NAD(P)-binding Rossmann-like Domain"/>
    <property type="match status" value="1"/>
</dbReference>
<dbReference type="Pfam" id="PF01370">
    <property type="entry name" value="Epimerase"/>
    <property type="match status" value="1"/>
</dbReference>